<dbReference type="GO" id="GO:0016226">
    <property type="term" value="P:iron-sulfur cluster assembly"/>
    <property type="evidence" value="ECO:0007669"/>
    <property type="project" value="TreeGrafter"/>
</dbReference>
<evidence type="ECO:0000256" key="2">
    <source>
        <dbReference type="ARBA" id="ARBA00022946"/>
    </source>
</evidence>
<evidence type="ECO:0000256" key="1">
    <source>
        <dbReference type="ARBA" id="ARBA00004305"/>
    </source>
</evidence>
<comment type="subcellular location">
    <subcellularLocation>
        <location evidence="1">Mitochondrion matrix</location>
    </subcellularLocation>
</comment>
<protein>
    <recommendedName>
        <fullName evidence="5">Iron-sulfur cluster assembly factor IBA57 homolog, mitochondrial</fullName>
    </recommendedName>
</protein>
<comment type="caution">
    <text evidence="6">The sequence shown here is derived from an EMBL/GenBank/DDBJ whole genome shotgun (WGS) entry which is preliminary data.</text>
</comment>
<dbReference type="Proteomes" id="UP001281003">
    <property type="component" value="Unassembled WGS sequence"/>
</dbReference>
<dbReference type="InterPro" id="IPR017703">
    <property type="entry name" value="YgfZ/GCV_T_CS"/>
</dbReference>
<dbReference type="PANTHER" id="PTHR22602">
    <property type="entry name" value="TRANSFERASE CAF17, MITOCHONDRIAL-RELATED"/>
    <property type="match status" value="1"/>
</dbReference>
<reference evidence="6" key="1">
    <citation type="journal article" date="2023" name="Mol. Phylogenet. Evol.">
        <title>Genome-scale phylogeny and comparative genomics of the fungal order Sordariales.</title>
        <authorList>
            <person name="Hensen N."/>
            <person name="Bonometti L."/>
            <person name="Westerberg I."/>
            <person name="Brannstrom I.O."/>
            <person name="Guillou S."/>
            <person name="Cros-Aarteil S."/>
            <person name="Calhoun S."/>
            <person name="Haridas S."/>
            <person name="Kuo A."/>
            <person name="Mondo S."/>
            <person name="Pangilinan J."/>
            <person name="Riley R."/>
            <person name="LaButti K."/>
            <person name="Andreopoulos B."/>
            <person name="Lipzen A."/>
            <person name="Chen C."/>
            <person name="Yan M."/>
            <person name="Daum C."/>
            <person name="Ng V."/>
            <person name="Clum A."/>
            <person name="Steindorff A."/>
            <person name="Ohm R.A."/>
            <person name="Martin F."/>
            <person name="Silar P."/>
            <person name="Natvig D.O."/>
            <person name="Lalanne C."/>
            <person name="Gautier V."/>
            <person name="Ament-Velasquez S.L."/>
            <person name="Kruys A."/>
            <person name="Hutchinson M.I."/>
            <person name="Powell A.J."/>
            <person name="Barry K."/>
            <person name="Miller A.N."/>
            <person name="Grigoriev I.V."/>
            <person name="Debuchy R."/>
            <person name="Gladieux P."/>
            <person name="Hiltunen Thoren M."/>
            <person name="Johannesson H."/>
        </authorList>
    </citation>
    <scope>NUCLEOTIDE SEQUENCE</scope>
    <source>
        <strain evidence="6">FGSC 1904</strain>
    </source>
</reference>
<evidence type="ECO:0000256" key="3">
    <source>
        <dbReference type="ARBA" id="ARBA00023128"/>
    </source>
</evidence>
<name>A0AAE0PJG8_SORBR</name>
<keyword evidence="3" id="KW-0496">Mitochondrion</keyword>
<dbReference type="PANTHER" id="PTHR22602:SF0">
    <property type="entry name" value="TRANSFERASE CAF17, MITOCHONDRIAL-RELATED"/>
    <property type="match status" value="1"/>
</dbReference>
<keyword evidence="2" id="KW-0809">Transit peptide</keyword>
<reference evidence="6" key="2">
    <citation type="submission" date="2023-07" db="EMBL/GenBank/DDBJ databases">
        <authorList>
            <consortium name="Lawrence Berkeley National Laboratory"/>
            <person name="Haridas S."/>
            <person name="Hensen N."/>
            <person name="Bonometti L."/>
            <person name="Westerberg I."/>
            <person name="Brannstrom I.O."/>
            <person name="Guillou S."/>
            <person name="Cros-Aarteil S."/>
            <person name="Calhoun S."/>
            <person name="Kuo A."/>
            <person name="Mondo S."/>
            <person name="Pangilinan J."/>
            <person name="Riley R."/>
            <person name="LaButti K."/>
            <person name="Andreopoulos B."/>
            <person name="Lipzen A."/>
            <person name="Chen C."/>
            <person name="Yanf M."/>
            <person name="Daum C."/>
            <person name="Ng V."/>
            <person name="Clum A."/>
            <person name="Steindorff A."/>
            <person name="Ohm R."/>
            <person name="Martin F."/>
            <person name="Silar P."/>
            <person name="Natvig D."/>
            <person name="Lalanne C."/>
            <person name="Gautier V."/>
            <person name="Ament-velasquez S.L."/>
            <person name="Kruys A."/>
            <person name="Hutchinson M.I."/>
            <person name="Powell A.J."/>
            <person name="Barry K."/>
            <person name="Miller A.N."/>
            <person name="Grigoriev I.V."/>
            <person name="Debuchy R."/>
            <person name="Gladieux P."/>
            <person name="Thoren M.H."/>
            <person name="Johannesson H."/>
        </authorList>
    </citation>
    <scope>NUCLEOTIDE SEQUENCE</scope>
    <source>
        <strain evidence="6">FGSC 1904</strain>
    </source>
</reference>
<organism evidence="6 7">
    <name type="scientific">Sordaria brevicollis</name>
    <dbReference type="NCBI Taxonomy" id="83679"/>
    <lineage>
        <taxon>Eukaryota</taxon>
        <taxon>Fungi</taxon>
        <taxon>Dikarya</taxon>
        <taxon>Ascomycota</taxon>
        <taxon>Pezizomycotina</taxon>
        <taxon>Sordariomycetes</taxon>
        <taxon>Sordariomycetidae</taxon>
        <taxon>Sordariales</taxon>
        <taxon>Sordariaceae</taxon>
        <taxon>Sordaria</taxon>
    </lineage>
</organism>
<dbReference type="Gene3D" id="3.30.1360.120">
    <property type="entry name" value="Probable tRNA modification gtpase trme, domain 1"/>
    <property type="match status" value="1"/>
</dbReference>
<dbReference type="GO" id="GO:0005759">
    <property type="term" value="C:mitochondrial matrix"/>
    <property type="evidence" value="ECO:0007669"/>
    <property type="project" value="UniProtKB-SubCell"/>
</dbReference>
<dbReference type="NCBIfam" id="TIGR03317">
    <property type="entry name" value="ygfZ_signature"/>
    <property type="match status" value="1"/>
</dbReference>
<sequence length="451" mass="49591">MQPVATRSIAVAGPASAALRHRSARTSAAPFVCLGCRSVQRRQPQHRRPFSATTSTQTDLRSGLTKLTSRRLISVSGPDASKFLQGVITNNITAPHNANGFYTGFLTAQGRVVHDVIIYPDELGPEPGKQSFLIEVDANEAVTLHKHIKRYKLRSKFNLKLLEPEERALYHTWNDVADESGGPWSKLVDEVQKDGSAKAVPDPRVPAFGSRVIVNQASSSSSSPLSTGDLTPESTYHLRRFLLGIPEGQSEIISGTALPLESNMDVMNGIDFRKGCYVGQELTIRTKHRGVVRKRILPCVLYSGDAAPEIPDDGPGQLEALEKLLKPEVEEGVNAEIIPQGASIDKVDKKSRSAPGKWLRGIGNVGLALCRLEVMTDTVLPGETPGMYSPEQDFVVSVGGEEGSEVEAKKVKVKAFVPFWLRDVWRIEAEKAEEERRMREELLRDRDIDVE</sequence>
<accession>A0AAE0PJG8</accession>
<evidence type="ECO:0000256" key="5">
    <source>
        <dbReference type="ARBA" id="ARBA00093637"/>
    </source>
</evidence>
<dbReference type="InterPro" id="IPR045179">
    <property type="entry name" value="YgfZ/GcvT"/>
</dbReference>
<dbReference type="InterPro" id="IPR027266">
    <property type="entry name" value="TrmE/GcvT-like"/>
</dbReference>
<keyword evidence="7" id="KW-1185">Reference proteome</keyword>
<dbReference type="EMBL" id="JAUTDP010000003">
    <property type="protein sequence ID" value="KAK3401043.1"/>
    <property type="molecule type" value="Genomic_DNA"/>
</dbReference>
<comment type="similarity">
    <text evidence="4">Belongs to the GcvT family. CAF17/IBA57 subfamily.</text>
</comment>
<gene>
    <name evidence="6" type="ORF">B0T20DRAFT_159890</name>
</gene>
<evidence type="ECO:0000313" key="7">
    <source>
        <dbReference type="Proteomes" id="UP001281003"/>
    </source>
</evidence>
<dbReference type="AlphaFoldDB" id="A0AAE0PJG8"/>
<evidence type="ECO:0000256" key="4">
    <source>
        <dbReference type="ARBA" id="ARBA00093447"/>
    </source>
</evidence>
<evidence type="ECO:0000313" key="6">
    <source>
        <dbReference type="EMBL" id="KAK3401043.1"/>
    </source>
</evidence>
<proteinExistence type="inferred from homology"/>
<dbReference type="SUPFAM" id="SSF103025">
    <property type="entry name" value="Folate-binding domain"/>
    <property type="match status" value="1"/>
</dbReference>